<reference evidence="3" key="2">
    <citation type="submission" date="2015-01" db="EMBL/GenBank/DDBJ databases">
        <title>Evolutionary Origins and Diversification of the Mycorrhizal Mutualists.</title>
        <authorList>
            <consortium name="DOE Joint Genome Institute"/>
            <consortium name="Mycorrhizal Genomics Consortium"/>
            <person name="Kohler A."/>
            <person name="Kuo A."/>
            <person name="Nagy L.G."/>
            <person name="Floudas D."/>
            <person name="Copeland A."/>
            <person name="Barry K.W."/>
            <person name="Cichocki N."/>
            <person name="Veneault-Fourrey C."/>
            <person name="LaButti K."/>
            <person name="Lindquist E.A."/>
            <person name="Lipzen A."/>
            <person name="Lundell T."/>
            <person name="Morin E."/>
            <person name="Murat C."/>
            <person name="Riley R."/>
            <person name="Ohm R."/>
            <person name="Sun H."/>
            <person name="Tunlid A."/>
            <person name="Henrissat B."/>
            <person name="Grigoriev I.V."/>
            <person name="Hibbett D.S."/>
            <person name="Martin F."/>
        </authorList>
    </citation>
    <scope>NUCLEOTIDE SEQUENCE [LARGE SCALE GENOMIC DNA]</scope>
    <source>
        <strain evidence="3">h7</strain>
    </source>
</reference>
<evidence type="ECO:0000313" key="2">
    <source>
        <dbReference type="EMBL" id="KIM46038.1"/>
    </source>
</evidence>
<evidence type="ECO:0000313" key="3">
    <source>
        <dbReference type="Proteomes" id="UP000053424"/>
    </source>
</evidence>
<evidence type="ECO:0000256" key="1">
    <source>
        <dbReference type="SAM" id="MobiDB-lite"/>
    </source>
</evidence>
<feature type="compositionally biased region" description="Polar residues" evidence="1">
    <location>
        <begin position="1"/>
        <end position="10"/>
    </location>
</feature>
<dbReference type="OrthoDB" id="68090at2759"/>
<dbReference type="Proteomes" id="UP000053424">
    <property type="component" value="Unassembled WGS sequence"/>
</dbReference>
<organism evidence="2 3">
    <name type="scientific">Hebeloma cylindrosporum</name>
    <dbReference type="NCBI Taxonomy" id="76867"/>
    <lineage>
        <taxon>Eukaryota</taxon>
        <taxon>Fungi</taxon>
        <taxon>Dikarya</taxon>
        <taxon>Basidiomycota</taxon>
        <taxon>Agaricomycotina</taxon>
        <taxon>Agaricomycetes</taxon>
        <taxon>Agaricomycetidae</taxon>
        <taxon>Agaricales</taxon>
        <taxon>Agaricineae</taxon>
        <taxon>Hymenogastraceae</taxon>
        <taxon>Hebeloma</taxon>
    </lineage>
</organism>
<gene>
    <name evidence="2" type="ORF">M413DRAFT_441100</name>
</gene>
<feature type="compositionally biased region" description="Acidic residues" evidence="1">
    <location>
        <begin position="197"/>
        <end position="221"/>
    </location>
</feature>
<sequence>MHRSPTSPTSPVRRKNPILPGFRPSPRPKQRPIGEMTMRELQDRHKFNEKLLASPEASTSTYAQRVLTEQAAIESRLIELDGMETINMGLRRTVIRGEGDMSVDTAPEPPTSRTLEAKRKALSQFGMNNNNSNVAGTLSMQEAIELERNAHLQDQHRQNRIAEKKKRFGLPIDGEVLSRQEREARIWAFMNHKPTESDMEDDDDDDDDDDDPANWFEDDQDDGRKGQMIVEPDIEDFSDIIRVDEGRMYYDTFYEPRDAGR</sequence>
<dbReference type="STRING" id="686832.A0A0C2Y866"/>
<feature type="region of interest" description="Disordered" evidence="1">
    <location>
        <begin position="190"/>
        <end position="232"/>
    </location>
</feature>
<dbReference type="HOGENOM" id="CLU_107426_0_0_1"/>
<proteinExistence type="predicted"/>
<keyword evidence="3" id="KW-1185">Reference proteome</keyword>
<dbReference type="AlphaFoldDB" id="A0A0C2Y866"/>
<reference evidence="2 3" key="1">
    <citation type="submission" date="2014-04" db="EMBL/GenBank/DDBJ databases">
        <authorList>
            <consortium name="DOE Joint Genome Institute"/>
            <person name="Kuo A."/>
            <person name="Gay G."/>
            <person name="Dore J."/>
            <person name="Kohler A."/>
            <person name="Nagy L.G."/>
            <person name="Floudas D."/>
            <person name="Copeland A."/>
            <person name="Barry K.W."/>
            <person name="Cichocki N."/>
            <person name="Veneault-Fourrey C."/>
            <person name="LaButti K."/>
            <person name="Lindquist E.A."/>
            <person name="Lipzen A."/>
            <person name="Lundell T."/>
            <person name="Morin E."/>
            <person name="Murat C."/>
            <person name="Sun H."/>
            <person name="Tunlid A."/>
            <person name="Henrissat B."/>
            <person name="Grigoriev I.V."/>
            <person name="Hibbett D.S."/>
            <person name="Martin F."/>
            <person name="Nordberg H.P."/>
            <person name="Cantor M.N."/>
            <person name="Hua S.X."/>
        </authorList>
    </citation>
    <scope>NUCLEOTIDE SEQUENCE [LARGE SCALE GENOMIC DNA]</scope>
    <source>
        <strain evidence="3">h7</strain>
    </source>
</reference>
<dbReference type="EMBL" id="KN831771">
    <property type="protein sequence ID" value="KIM46038.1"/>
    <property type="molecule type" value="Genomic_DNA"/>
</dbReference>
<accession>A0A0C2Y866</accession>
<feature type="region of interest" description="Disordered" evidence="1">
    <location>
        <begin position="1"/>
        <end position="37"/>
    </location>
</feature>
<name>A0A0C2Y866_HEBCY</name>
<protein>
    <submittedName>
        <fullName evidence="2">Uncharacterized protein</fullName>
    </submittedName>
</protein>